<dbReference type="InterPro" id="IPR012337">
    <property type="entry name" value="RNaseH-like_sf"/>
</dbReference>
<dbReference type="InterPro" id="IPR019993">
    <property type="entry name" value="RecB_nuclease_TM0106_put"/>
</dbReference>
<evidence type="ECO:0000256" key="5">
    <source>
        <dbReference type="SAM" id="MobiDB-lite"/>
    </source>
</evidence>
<reference evidence="8 9" key="1">
    <citation type="submission" date="2017-10" db="EMBL/GenBank/DDBJ databases">
        <title>Sequencing the genomes of 1000 actinobacteria strains.</title>
        <authorList>
            <person name="Klenk H.-P."/>
        </authorList>
    </citation>
    <scope>NUCLEOTIDE SEQUENCE [LARGE SCALE GENOMIC DNA]</scope>
    <source>
        <strain evidence="8 9">DSM 21801</strain>
    </source>
</reference>
<dbReference type="Pfam" id="PF13482">
    <property type="entry name" value="RNase_H_2"/>
    <property type="match status" value="1"/>
</dbReference>
<dbReference type="OrthoDB" id="9757917at2"/>
<evidence type="ECO:0000256" key="3">
    <source>
        <dbReference type="ARBA" id="ARBA00022806"/>
    </source>
</evidence>
<feature type="region of interest" description="Disordered" evidence="5">
    <location>
        <begin position="632"/>
        <end position="657"/>
    </location>
</feature>
<accession>A0A2A9D2V0</accession>
<evidence type="ECO:0000256" key="4">
    <source>
        <dbReference type="ARBA" id="ARBA00022840"/>
    </source>
</evidence>
<dbReference type="GO" id="GO:0016787">
    <property type="term" value="F:hydrolase activity"/>
    <property type="evidence" value="ECO:0007669"/>
    <property type="project" value="UniProtKB-KW"/>
</dbReference>
<comment type="caution">
    <text evidence="8">The sequence shown here is derived from an EMBL/GenBank/DDBJ whole genome shotgun (WGS) entry which is preliminary data.</text>
</comment>
<organism evidence="8 9">
    <name type="scientific">Serinibacter salmoneus</name>
    <dbReference type="NCBI Taxonomy" id="556530"/>
    <lineage>
        <taxon>Bacteria</taxon>
        <taxon>Bacillati</taxon>
        <taxon>Actinomycetota</taxon>
        <taxon>Actinomycetes</taxon>
        <taxon>Micrococcales</taxon>
        <taxon>Beutenbergiaceae</taxon>
        <taxon>Serinibacter</taxon>
    </lineage>
</organism>
<evidence type="ECO:0000259" key="6">
    <source>
        <dbReference type="Pfam" id="PF13087"/>
    </source>
</evidence>
<dbReference type="InterPro" id="IPR038720">
    <property type="entry name" value="YprB_RNase_H-like_dom"/>
</dbReference>
<dbReference type="GO" id="GO:0043139">
    <property type="term" value="F:5'-3' DNA helicase activity"/>
    <property type="evidence" value="ECO:0007669"/>
    <property type="project" value="TreeGrafter"/>
</dbReference>
<evidence type="ECO:0000259" key="7">
    <source>
        <dbReference type="Pfam" id="PF13482"/>
    </source>
</evidence>
<keyword evidence="4" id="KW-0067">ATP-binding</keyword>
<dbReference type="EMBL" id="PDJD01000001">
    <property type="protein sequence ID" value="PFG20984.1"/>
    <property type="molecule type" value="Genomic_DNA"/>
</dbReference>
<feature type="domain" description="YprB ribonuclease H-like" evidence="7">
    <location>
        <begin position="408"/>
        <end position="598"/>
    </location>
</feature>
<dbReference type="CDD" id="cd18808">
    <property type="entry name" value="SF1_C_Upf1"/>
    <property type="match status" value="1"/>
</dbReference>
<dbReference type="Gene3D" id="3.40.50.300">
    <property type="entry name" value="P-loop containing nucleotide triphosphate hydrolases"/>
    <property type="match status" value="2"/>
</dbReference>
<protein>
    <recommendedName>
        <fullName evidence="10">AAA+ ATPase domain-containing protein</fullName>
    </recommendedName>
</protein>
<keyword evidence="3" id="KW-0347">Helicase</keyword>
<gene>
    <name evidence="8" type="ORF">ATL40_2603</name>
</gene>
<dbReference type="InterPro" id="IPR041679">
    <property type="entry name" value="DNA2/NAM7-like_C"/>
</dbReference>
<feature type="domain" description="DNA2/NAM7 helicase-like C-terminal" evidence="6">
    <location>
        <begin position="1110"/>
        <end position="1281"/>
    </location>
</feature>
<dbReference type="PANTHER" id="PTHR43788:SF8">
    <property type="entry name" value="DNA-BINDING PROTEIN SMUBP-2"/>
    <property type="match status" value="1"/>
</dbReference>
<dbReference type="SUPFAM" id="SSF53098">
    <property type="entry name" value="Ribonuclease H-like"/>
    <property type="match status" value="1"/>
</dbReference>
<evidence type="ECO:0008006" key="10">
    <source>
        <dbReference type="Google" id="ProtNLM"/>
    </source>
</evidence>
<dbReference type="PANTHER" id="PTHR43788">
    <property type="entry name" value="DNA2/NAM7 HELICASE FAMILY MEMBER"/>
    <property type="match status" value="1"/>
</dbReference>
<dbReference type="Pfam" id="PF13087">
    <property type="entry name" value="AAA_12"/>
    <property type="match status" value="1"/>
</dbReference>
<dbReference type="InterPro" id="IPR027417">
    <property type="entry name" value="P-loop_NTPase"/>
</dbReference>
<dbReference type="InterPro" id="IPR050534">
    <property type="entry name" value="Coronavir_polyprotein_1ab"/>
</dbReference>
<keyword evidence="9" id="KW-1185">Reference proteome</keyword>
<evidence type="ECO:0000313" key="9">
    <source>
        <dbReference type="Proteomes" id="UP000224915"/>
    </source>
</evidence>
<evidence type="ECO:0000256" key="1">
    <source>
        <dbReference type="ARBA" id="ARBA00022741"/>
    </source>
</evidence>
<dbReference type="GO" id="GO:0005524">
    <property type="term" value="F:ATP binding"/>
    <property type="evidence" value="ECO:0007669"/>
    <property type="project" value="UniProtKB-KW"/>
</dbReference>
<feature type="region of interest" description="Disordered" evidence="5">
    <location>
        <begin position="984"/>
        <end position="1004"/>
    </location>
</feature>
<sequence>MDRFGVRPSAMSAPGDSVHSMFLLDGVVVYSPTDITRAACPFDLLWALDEKLGRRPELEVPEDPMLRRAALMGDAHEERVLQSYRDRFGPHTPGTPGGVAEVRDEGEFRASLVPAREATMRALADGADVVFQATFFDGRFYGRADFLLREDSGAGGESALEAGSRGVYRWAVVDTKLTNKVRSTALMQMAAYADQLIAAGVPVADRVTVHHGNGERSAQKLADLLEVYRTERAVVQSLLDAHAATGAPVDWEEWRDPLGEPAILASLPAGLGLTRRACGRCDACTVEVERTRDVQLVHGIRSVQRTRLYGEGVRGLVDLAQLSHPVPRMTPVVQERLVRQAGMQVAQLARVDEAASRGLVVGPGMRLTLPDGAAPPPSLVADLEPVVRARVVAPQVLRALPEPSPGDLYFDFEGDPMWSVSGAMEGGLEYLFGLVQEGPAEEYVAFWAHDRGQEKVALREFLAYVRERRRRYPDLHIYHYASYERTALERLAERHGEGLEAVLTLAREGVLVDLFPVVRSGVAVGQESYSIKKLEPLYMGEELREAEVTTGGDSVAQYAAACAARRAGDEEEFERVMAELADYNRYDCVSTRRLVQWLRSLVADDDGLDRGRPDPALDTVGAGRQVRLPAGALPGGARVPLRAGTPGEGGQDLEDGQHDEADGFAPTSEQVLQRLLAEAAGDHPYLSADHAALAMLAASLDYHRRENAPVWRAHFERLGHPVDWWADVRDVLVIDPDPSGCEVLEDWAGGPRSERRALRLTGTLGSGSTPENLTEVFCVYPIAESAGLPRIPGAAYATTRAKVTDATVSPDGTRASLSLTESAAPEFASGPGAAASPIALVPGAPIEARSVHTALVELAQEVAGRTLADIEAGFTSALDGQRMLGRLRTSPSPGLAVLRRQRPAGLVPARDADSAAAILTSLTASPSAAIGVQGPPGTGKTFVGSHVIARLVTDHGWRVGVVAQSHAVVEHLLDRVVDAGLTGDLVGKRPKEPTREGEQSTRSWTELGTKDHADFLARHRETGCVVGGTAWDLTNRNRIGEAELDLVVIDEAGQFSLANTLAVASAGQRLLLLGDPQQLPQVTQGSHSEPVDTSALAWLTQGSATMPPDRGYFLARSWRMHPDLCAVVSDLSYDGRLSAQETVTRGRALAGQAPGLHAHPVTHSGNSSASREEAQEVVRIVRDALGRAWNPGGSAVARPLEQRDIIVVAGYNAQVTAVRSALDSAGLTEIRVGTVDKFQGQEGAIAIVTLAASSARDAPRGADFLLNRNRLNVALSRAQWAAHLVYSPGLTDALPHGGDALADLGAFLRLIARATPRMP</sequence>
<dbReference type="SUPFAM" id="SSF52540">
    <property type="entry name" value="P-loop containing nucleoside triphosphate hydrolases"/>
    <property type="match status" value="1"/>
</dbReference>
<evidence type="ECO:0000313" key="8">
    <source>
        <dbReference type="EMBL" id="PFG20984.1"/>
    </source>
</evidence>
<dbReference type="CDD" id="cd17934">
    <property type="entry name" value="DEXXQc_Upf1-like"/>
    <property type="match status" value="1"/>
</dbReference>
<name>A0A2A9D2V0_9MICO</name>
<evidence type="ECO:0000256" key="2">
    <source>
        <dbReference type="ARBA" id="ARBA00022801"/>
    </source>
</evidence>
<keyword evidence="2" id="KW-0378">Hydrolase</keyword>
<dbReference type="InterPro" id="IPR047187">
    <property type="entry name" value="SF1_C_Upf1"/>
</dbReference>
<keyword evidence="1" id="KW-0547">Nucleotide-binding</keyword>
<dbReference type="NCBIfam" id="TIGR03491">
    <property type="entry name" value="TM0106 family RecB-like putative nuclease"/>
    <property type="match status" value="1"/>
</dbReference>
<dbReference type="Pfam" id="PF13604">
    <property type="entry name" value="AAA_30"/>
    <property type="match status" value="1"/>
</dbReference>
<feature type="region of interest" description="Disordered" evidence="5">
    <location>
        <begin position="1152"/>
        <end position="1172"/>
    </location>
</feature>
<feature type="compositionally biased region" description="Basic and acidic residues" evidence="5">
    <location>
        <begin position="986"/>
        <end position="999"/>
    </location>
</feature>
<proteinExistence type="predicted"/>
<dbReference type="Proteomes" id="UP000224915">
    <property type="component" value="Unassembled WGS sequence"/>
</dbReference>